<reference evidence="1 2" key="1">
    <citation type="submission" date="2017-12" db="EMBL/GenBank/DDBJ databases">
        <title>Gene loss provides genomic basis for host adaptation in cereal stripe rust fungi.</title>
        <authorList>
            <person name="Xia C."/>
        </authorList>
    </citation>
    <scope>NUCLEOTIDE SEQUENCE [LARGE SCALE GENOMIC DNA]</scope>
    <source>
        <strain evidence="1 2">93TX-2</strain>
    </source>
</reference>
<name>A0A2S4UPJ6_9BASI</name>
<dbReference type="AlphaFoldDB" id="A0A2S4UPJ6"/>
<dbReference type="EMBL" id="PKSM01000280">
    <property type="protein sequence ID" value="POV99141.1"/>
    <property type="molecule type" value="Genomic_DNA"/>
</dbReference>
<comment type="caution">
    <text evidence="1">The sequence shown here is derived from an EMBL/GenBank/DDBJ whole genome shotgun (WGS) entry which is preliminary data.</text>
</comment>
<gene>
    <name evidence="1" type="ORF">PSHT_13641</name>
</gene>
<reference evidence="2" key="3">
    <citation type="journal article" date="2018" name="Mol. Plant Microbe Interact.">
        <title>Genome sequence resources for the wheat stripe rust pathogen (Puccinia striiformis f. sp. tritici) and the barley stripe rust pathogen (Puccinia striiformis f. sp. hordei).</title>
        <authorList>
            <person name="Xia C."/>
            <person name="Wang M."/>
            <person name="Yin C."/>
            <person name="Cornejo O.E."/>
            <person name="Hulbert S.H."/>
            <person name="Chen X."/>
        </authorList>
    </citation>
    <scope>NUCLEOTIDE SEQUENCE [LARGE SCALE GENOMIC DNA]</scope>
    <source>
        <strain evidence="2">93TX-2</strain>
    </source>
</reference>
<proteinExistence type="predicted"/>
<evidence type="ECO:0000313" key="2">
    <source>
        <dbReference type="Proteomes" id="UP000238274"/>
    </source>
</evidence>
<sequence length="64" mass="7148">SKPRTVFAITIKKDYFEDNHTAPSNVTELLNHSTLTGLKHNTKSKTAMDILAQQESSSHPENHS</sequence>
<dbReference type="VEuPathDB" id="FungiDB:PSHT_13641"/>
<keyword evidence="2" id="KW-1185">Reference proteome</keyword>
<accession>A0A2S4UPJ6</accession>
<evidence type="ECO:0000313" key="1">
    <source>
        <dbReference type="EMBL" id="POV99141.1"/>
    </source>
</evidence>
<reference evidence="2" key="2">
    <citation type="journal article" date="2018" name="BMC Genomics">
        <title>Genomic insights into host adaptation between the wheat stripe rust pathogen (Puccinia striiformis f. sp. tritici) and the barley stripe rust pathogen (Puccinia striiformis f. sp. hordei).</title>
        <authorList>
            <person name="Xia C."/>
            <person name="Wang M."/>
            <person name="Yin C."/>
            <person name="Cornejo O.E."/>
            <person name="Hulbert S.H."/>
            <person name="Chen X."/>
        </authorList>
    </citation>
    <scope>NUCLEOTIDE SEQUENCE [LARGE SCALE GENOMIC DNA]</scope>
    <source>
        <strain evidence="2">93TX-2</strain>
    </source>
</reference>
<feature type="non-terminal residue" evidence="1">
    <location>
        <position position="64"/>
    </location>
</feature>
<organism evidence="1 2">
    <name type="scientific">Puccinia striiformis</name>
    <dbReference type="NCBI Taxonomy" id="27350"/>
    <lineage>
        <taxon>Eukaryota</taxon>
        <taxon>Fungi</taxon>
        <taxon>Dikarya</taxon>
        <taxon>Basidiomycota</taxon>
        <taxon>Pucciniomycotina</taxon>
        <taxon>Pucciniomycetes</taxon>
        <taxon>Pucciniales</taxon>
        <taxon>Pucciniaceae</taxon>
        <taxon>Puccinia</taxon>
    </lineage>
</organism>
<dbReference type="Proteomes" id="UP000238274">
    <property type="component" value="Unassembled WGS sequence"/>
</dbReference>
<protein>
    <submittedName>
        <fullName evidence="1">Uncharacterized protein</fullName>
    </submittedName>
</protein>
<feature type="non-terminal residue" evidence="1">
    <location>
        <position position="1"/>
    </location>
</feature>